<feature type="transmembrane region" description="Helical" evidence="1">
    <location>
        <begin position="247"/>
        <end position="263"/>
    </location>
</feature>
<reference evidence="3 4" key="1">
    <citation type="journal article" date="2019" name="Appl. Microbiol. Biotechnol.">
        <title>Uncovering carbohydrate metabolism through a genotype-phenotype association study of 56 lactic acid bacteria genomes.</title>
        <authorList>
            <person name="Buron-Moles G."/>
            <person name="Chailyan A."/>
            <person name="Dolejs I."/>
            <person name="Forster J."/>
            <person name="Miks M.H."/>
        </authorList>
    </citation>
    <scope>NUCLEOTIDE SEQUENCE [LARGE SCALE GENOMIC DNA]</scope>
    <source>
        <strain evidence="3 4">ATCC 49373</strain>
    </source>
</reference>
<dbReference type="SMART" id="SM00228">
    <property type="entry name" value="PDZ"/>
    <property type="match status" value="1"/>
</dbReference>
<evidence type="ECO:0000313" key="3">
    <source>
        <dbReference type="EMBL" id="TDG71530.1"/>
    </source>
</evidence>
<evidence type="ECO:0000259" key="2">
    <source>
        <dbReference type="SMART" id="SM00228"/>
    </source>
</evidence>
<feature type="transmembrane region" description="Helical" evidence="1">
    <location>
        <begin position="204"/>
        <end position="226"/>
    </location>
</feature>
<feature type="transmembrane region" description="Helical" evidence="1">
    <location>
        <begin position="6"/>
        <end position="25"/>
    </location>
</feature>
<dbReference type="EMBL" id="PUFO01000104">
    <property type="protein sequence ID" value="TDG71530.1"/>
    <property type="molecule type" value="Genomic_DNA"/>
</dbReference>
<proteinExistence type="predicted"/>
<comment type="caution">
    <text evidence="3">The sequence shown here is derived from an EMBL/GenBank/DDBJ whole genome shotgun (WGS) entry which is preliminary data.</text>
</comment>
<protein>
    <recommendedName>
        <fullName evidence="2">PDZ domain-containing protein</fullName>
    </recommendedName>
</protein>
<keyword evidence="1" id="KW-0812">Transmembrane</keyword>
<dbReference type="STRING" id="1122149.FD44_GL000415"/>
<dbReference type="InterPro" id="IPR001478">
    <property type="entry name" value="PDZ"/>
</dbReference>
<feature type="transmembrane region" description="Helical" evidence="1">
    <location>
        <begin position="179"/>
        <end position="198"/>
    </location>
</feature>
<dbReference type="Gene3D" id="2.30.42.10">
    <property type="match status" value="1"/>
</dbReference>
<accession>A0A4R5NDI7</accession>
<feature type="transmembrane region" description="Helical" evidence="1">
    <location>
        <begin position="52"/>
        <end position="70"/>
    </location>
</feature>
<dbReference type="InterPro" id="IPR036034">
    <property type="entry name" value="PDZ_sf"/>
</dbReference>
<organism evidence="3 4">
    <name type="scientific">Secundilactobacillus malefermentans</name>
    <dbReference type="NCBI Taxonomy" id="176292"/>
    <lineage>
        <taxon>Bacteria</taxon>
        <taxon>Bacillati</taxon>
        <taxon>Bacillota</taxon>
        <taxon>Bacilli</taxon>
        <taxon>Lactobacillales</taxon>
        <taxon>Lactobacillaceae</taxon>
        <taxon>Secundilactobacillus</taxon>
    </lineage>
</organism>
<gene>
    <name evidence="3" type="ORF">C5L31_001747</name>
</gene>
<keyword evidence="1" id="KW-1133">Transmembrane helix</keyword>
<dbReference type="RefSeq" id="WP_010620562.1">
    <property type="nucleotide sequence ID" value="NZ_CP042371.1"/>
</dbReference>
<dbReference type="SUPFAM" id="SSF50156">
    <property type="entry name" value="PDZ domain-like"/>
    <property type="match status" value="1"/>
</dbReference>
<dbReference type="AlphaFoldDB" id="A0A4R5NDI7"/>
<feature type="transmembrane region" description="Helical" evidence="1">
    <location>
        <begin position="138"/>
        <end position="158"/>
    </location>
</feature>
<evidence type="ECO:0000313" key="4">
    <source>
        <dbReference type="Proteomes" id="UP000294854"/>
    </source>
</evidence>
<keyword evidence="4" id="KW-1185">Reference proteome</keyword>
<dbReference type="Proteomes" id="UP000294854">
    <property type="component" value="Unassembled WGS sequence"/>
</dbReference>
<dbReference type="OrthoDB" id="198399at2"/>
<feature type="domain" description="PDZ" evidence="2">
    <location>
        <begin position="292"/>
        <end position="358"/>
    </location>
</feature>
<sequence>MTIWWIILIFFCQPVLWVGLLRTWLSARGRIKRERKDFRSAVFSEEFEIRHFLLWGILLGIVASVISVVVGLTLPIWFIMIYEFVTLLALLLLPGVLAPVLGVSFAALLMWASNYFNFNPLDAVNLPFGLTNATANPANFLILLTLIILLTSWFLSRVGGRNPSPKIYPKRRGRLVGGYPFKELLIVPTLMLVPGDWISVHIPFWPVFNIAGHPISFLLIPILIGFRMTIFRQLPKKALQVLSRQQLLVGLLGIILSAINYFVAGIAWYSILLLFVVYCFTFIRAKWFDRHQSFWYSKTDEGVRILGIKPGTPAAKMNLVVGDIILECNHQSVTSETELYGALLLNPTYCHLRVKGHDGQFNITETAIFTDSPHEIGLVIFKDN</sequence>
<dbReference type="Pfam" id="PF13180">
    <property type="entry name" value="PDZ_2"/>
    <property type="match status" value="1"/>
</dbReference>
<name>A0A4R5NDI7_9LACO</name>
<evidence type="ECO:0000256" key="1">
    <source>
        <dbReference type="SAM" id="Phobius"/>
    </source>
</evidence>
<keyword evidence="1" id="KW-0472">Membrane</keyword>